<evidence type="ECO:0000313" key="2">
    <source>
        <dbReference type="EMBL" id="KKK88324.1"/>
    </source>
</evidence>
<protein>
    <recommendedName>
        <fullName evidence="1">Imm-5-like domain-containing protein</fullName>
    </recommendedName>
</protein>
<dbReference type="EMBL" id="LAZR01050004">
    <property type="protein sequence ID" value="KKK88324.1"/>
    <property type="molecule type" value="Genomic_DNA"/>
</dbReference>
<name>A0A0F9BCF5_9ZZZZ</name>
<dbReference type="AlphaFoldDB" id="A0A0F9BCF5"/>
<accession>A0A0F9BCF5</accession>
<sequence length="172" mass="18878">MLTFTFKEAREHNACEDSYRKFAKFKGGITKWGGNKPFPILEVLESNGLDDALWVLGHCKETKERDKAIRLFACDCAERVLPIFEKEHPKDKRPRKAIEVSRSYANGEATQEQRAAARAAWAAGAAGAARDAGDAAWVAAWDDRDARAVARAAAGAARHAWAAAGDEINFFA</sequence>
<comment type="caution">
    <text evidence="2">The sequence shown here is derived from an EMBL/GenBank/DDBJ whole genome shotgun (WGS) entry which is preliminary data.</text>
</comment>
<dbReference type="InterPro" id="IPR048667">
    <property type="entry name" value="Imm5-like"/>
</dbReference>
<feature type="non-terminal residue" evidence="2">
    <location>
        <position position="172"/>
    </location>
</feature>
<proteinExistence type="predicted"/>
<evidence type="ECO:0000259" key="1">
    <source>
        <dbReference type="Pfam" id="PF21805"/>
    </source>
</evidence>
<dbReference type="Pfam" id="PF21805">
    <property type="entry name" value="Imm5_like"/>
    <property type="match status" value="1"/>
</dbReference>
<feature type="domain" description="Imm-5-like" evidence="1">
    <location>
        <begin position="66"/>
        <end position="160"/>
    </location>
</feature>
<gene>
    <name evidence="2" type="ORF">LCGC14_2744290</name>
</gene>
<organism evidence="2">
    <name type="scientific">marine sediment metagenome</name>
    <dbReference type="NCBI Taxonomy" id="412755"/>
    <lineage>
        <taxon>unclassified sequences</taxon>
        <taxon>metagenomes</taxon>
        <taxon>ecological metagenomes</taxon>
    </lineage>
</organism>
<reference evidence="2" key="1">
    <citation type="journal article" date="2015" name="Nature">
        <title>Complex archaea that bridge the gap between prokaryotes and eukaryotes.</title>
        <authorList>
            <person name="Spang A."/>
            <person name="Saw J.H."/>
            <person name="Jorgensen S.L."/>
            <person name="Zaremba-Niedzwiedzka K."/>
            <person name="Martijn J."/>
            <person name="Lind A.E."/>
            <person name="van Eijk R."/>
            <person name="Schleper C."/>
            <person name="Guy L."/>
            <person name="Ettema T.J."/>
        </authorList>
    </citation>
    <scope>NUCLEOTIDE SEQUENCE</scope>
</reference>